<dbReference type="Gene3D" id="3.40.630.30">
    <property type="match status" value="1"/>
</dbReference>
<dbReference type="PROSITE" id="PS00211">
    <property type="entry name" value="ABC_TRANSPORTER_1"/>
    <property type="match status" value="1"/>
</dbReference>
<dbReference type="Proteomes" id="UP000539052">
    <property type="component" value="Unassembled WGS sequence"/>
</dbReference>
<sequence length="336" mass="37945">MQTILTTNHLTKQIGAETIVSDLNMHIAKGEIYGFLGPNGAGKTTVMKMITNQWKPTSGYIILFGEKLRPDSYSFLKRMGSMIEYPVFYNELTAEENLKLHCEYMGYYSPDSVEKALSLLSLSDNRGKKVKEFSLGMKQRLGIARAVLTKPEFLVLDEPTNYYVYCLWVSGSCKGKGYGRALMEYCVTDARENGKSGICMLGSNKQKAWLSDQSFAKKFGFEVVDTTEQGYELLALSFDGTSPGFAQSVKNKGIEMEELTIYYDMQCPYIYQNLKTVKKYCDMNEIPVSVIPVDTLQKAKELPCVFNNWGVFYKGKFQTVNLLDAASLERILKKSN</sequence>
<dbReference type="PROSITE" id="PS51186">
    <property type="entry name" value="GNAT"/>
    <property type="match status" value="1"/>
</dbReference>
<accession>A0ABX1VR88</accession>
<evidence type="ECO:0000259" key="6">
    <source>
        <dbReference type="PROSITE" id="PS51186"/>
    </source>
</evidence>
<comment type="caution">
    <text evidence="7">The sequence shown here is derived from an EMBL/GenBank/DDBJ whole genome shotgun (WGS) entry which is preliminary data.</text>
</comment>
<reference evidence="7 8" key="1">
    <citation type="submission" date="2020-03" db="EMBL/GenBank/DDBJ databases">
        <title>Genome Sequence of industrial isolate, B5A.</title>
        <authorList>
            <person name="Sharma S."/>
            <person name="Patil P.B."/>
            <person name="Korpole S."/>
        </authorList>
    </citation>
    <scope>NUCLEOTIDE SEQUENCE [LARGE SCALE GENOMIC DNA]</scope>
    <source>
        <strain evidence="7 8">PI-S10-B5A</strain>
    </source>
</reference>
<dbReference type="InterPro" id="IPR003593">
    <property type="entry name" value="AAA+_ATPase"/>
</dbReference>
<evidence type="ECO:0000256" key="4">
    <source>
        <dbReference type="ARBA" id="ARBA00022840"/>
    </source>
</evidence>
<evidence type="ECO:0000259" key="5">
    <source>
        <dbReference type="PROSITE" id="PS50893"/>
    </source>
</evidence>
<keyword evidence="3" id="KW-0547">Nucleotide-binding</keyword>
<dbReference type="Pfam" id="PF14268">
    <property type="entry name" value="YoaP"/>
    <property type="match status" value="1"/>
</dbReference>
<keyword evidence="2" id="KW-0813">Transport</keyword>
<dbReference type="Gene3D" id="3.40.50.300">
    <property type="entry name" value="P-loop containing nucleotide triphosphate hydrolases"/>
    <property type="match status" value="1"/>
</dbReference>
<keyword evidence="4" id="KW-0067">ATP-binding</keyword>
<proteinExistence type="inferred from homology"/>
<dbReference type="InterPro" id="IPR027417">
    <property type="entry name" value="P-loop_NTPase"/>
</dbReference>
<dbReference type="PANTHER" id="PTHR43335">
    <property type="entry name" value="ABC TRANSPORTER, ATP-BINDING PROTEIN"/>
    <property type="match status" value="1"/>
</dbReference>
<keyword evidence="8" id="KW-1185">Reference proteome</keyword>
<dbReference type="SUPFAM" id="SSF52540">
    <property type="entry name" value="P-loop containing nucleoside triphosphate hydrolases"/>
    <property type="match status" value="1"/>
</dbReference>
<dbReference type="InterPro" id="IPR017871">
    <property type="entry name" value="ABC_transporter-like_CS"/>
</dbReference>
<dbReference type="PROSITE" id="PS50893">
    <property type="entry name" value="ABC_TRANSPORTER_2"/>
    <property type="match status" value="1"/>
</dbReference>
<dbReference type="InterPro" id="IPR000182">
    <property type="entry name" value="GNAT_dom"/>
</dbReference>
<dbReference type="PANTHER" id="PTHR43335:SF8">
    <property type="entry name" value="ABC TRANSPORTER, ATP-BINDING PROTEIN"/>
    <property type="match status" value="1"/>
</dbReference>
<dbReference type="EMBL" id="JAAOXG010000026">
    <property type="protein sequence ID" value="NNJ30866.1"/>
    <property type="molecule type" value="Genomic_DNA"/>
</dbReference>
<evidence type="ECO:0000313" key="8">
    <source>
        <dbReference type="Proteomes" id="UP000539052"/>
    </source>
</evidence>
<dbReference type="CDD" id="cd04301">
    <property type="entry name" value="NAT_SF"/>
    <property type="match status" value="1"/>
</dbReference>
<evidence type="ECO:0000256" key="1">
    <source>
        <dbReference type="ARBA" id="ARBA00005417"/>
    </source>
</evidence>
<organism evidence="7 8">
    <name type="scientific">Lacrimispora defluvii</name>
    <dbReference type="NCBI Taxonomy" id="2719233"/>
    <lineage>
        <taxon>Bacteria</taxon>
        <taxon>Bacillati</taxon>
        <taxon>Bacillota</taxon>
        <taxon>Clostridia</taxon>
        <taxon>Lachnospirales</taxon>
        <taxon>Lachnospiraceae</taxon>
        <taxon>Lacrimispora</taxon>
    </lineage>
</organism>
<name>A0ABX1VR88_9FIRM</name>
<protein>
    <submittedName>
        <fullName evidence="7">GNAT family N-acetyltransferase</fullName>
    </submittedName>
</protein>
<dbReference type="SUPFAM" id="SSF55729">
    <property type="entry name" value="Acyl-CoA N-acyltransferases (Nat)"/>
    <property type="match status" value="1"/>
</dbReference>
<dbReference type="SMART" id="SM00382">
    <property type="entry name" value="AAA"/>
    <property type="match status" value="1"/>
</dbReference>
<dbReference type="Pfam" id="PF13508">
    <property type="entry name" value="Acetyltransf_7"/>
    <property type="match status" value="1"/>
</dbReference>
<feature type="domain" description="ABC transporter" evidence="5">
    <location>
        <begin position="5"/>
        <end position="244"/>
    </location>
</feature>
<evidence type="ECO:0000313" key="7">
    <source>
        <dbReference type="EMBL" id="NNJ30866.1"/>
    </source>
</evidence>
<comment type="similarity">
    <text evidence="1">Belongs to the ABC transporter superfamily.</text>
</comment>
<evidence type="ECO:0000256" key="3">
    <source>
        <dbReference type="ARBA" id="ARBA00022741"/>
    </source>
</evidence>
<feature type="domain" description="N-acetyltransferase" evidence="6">
    <location>
        <begin position="87"/>
        <end position="239"/>
    </location>
</feature>
<dbReference type="Pfam" id="PF00005">
    <property type="entry name" value="ABC_tran"/>
    <property type="match status" value="1"/>
</dbReference>
<dbReference type="InterPro" id="IPR016181">
    <property type="entry name" value="Acyl_CoA_acyltransferase"/>
</dbReference>
<evidence type="ECO:0000256" key="2">
    <source>
        <dbReference type="ARBA" id="ARBA00022448"/>
    </source>
</evidence>
<gene>
    <name evidence="7" type="ORF">G9470_13835</name>
</gene>
<dbReference type="InterPro" id="IPR025685">
    <property type="entry name" value="YoaP-like_dom"/>
</dbReference>
<dbReference type="InterPro" id="IPR003439">
    <property type="entry name" value="ABC_transporter-like_ATP-bd"/>
</dbReference>